<organism evidence="1 2">
    <name type="scientific">Keguizhuia sedimenti</name>
    <dbReference type="NCBI Taxonomy" id="3064264"/>
    <lineage>
        <taxon>Bacteria</taxon>
        <taxon>Pseudomonadati</taxon>
        <taxon>Pseudomonadota</taxon>
        <taxon>Betaproteobacteria</taxon>
        <taxon>Burkholderiales</taxon>
        <taxon>Oxalobacteraceae</taxon>
        <taxon>Keguizhuia</taxon>
    </lineage>
</organism>
<reference evidence="1 2" key="1">
    <citation type="submission" date="2023-08" db="EMBL/GenBank/DDBJ databases">
        <title>Oxalobacteraceae gen .nov., isolated from river sludge outside the plant.</title>
        <authorList>
            <person name="Zhao S.Y."/>
        </authorList>
    </citation>
    <scope>NUCLEOTIDE SEQUENCE [LARGE SCALE GENOMIC DNA]</scope>
    <source>
        <strain evidence="1 2">R-40</strain>
    </source>
</reference>
<comment type="caution">
    <text evidence="1">The sequence shown here is derived from an EMBL/GenBank/DDBJ whole genome shotgun (WGS) entry which is preliminary data.</text>
</comment>
<sequence length="124" mass="14105">MASFPENTAWFESEDGAQEWCDPILLVAFLPGGLYREAMFDRIEQERRRWYIAFSDTSLQSVLVGAESGLGLSMLPMRAVTGRRLRIFRHFGMTCPMAVSIYTWDKGGLAYELAEQMATALKNR</sequence>
<proteinExistence type="predicted"/>
<name>A0ABU1BTL9_9BURK</name>
<gene>
    <name evidence="1" type="ORF">Q8A64_17420</name>
</gene>
<dbReference type="RefSeq" id="WP_338438205.1">
    <property type="nucleotide sequence ID" value="NZ_JAUYVH010000017.1"/>
</dbReference>
<dbReference type="Proteomes" id="UP001225596">
    <property type="component" value="Unassembled WGS sequence"/>
</dbReference>
<accession>A0ABU1BTL9</accession>
<evidence type="ECO:0008006" key="3">
    <source>
        <dbReference type="Google" id="ProtNLM"/>
    </source>
</evidence>
<protein>
    <recommendedName>
        <fullName evidence="3">LysR substrate binding domain-containing protein</fullName>
    </recommendedName>
</protein>
<keyword evidence="2" id="KW-1185">Reference proteome</keyword>
<evidence type="ECO:0000313" key="2">
    <source>
        <dbReference type="Proteomes" id="UP001225596"/>
    </source>
</evidence>
<evidence type="ECO:0000313" key="1">
    <source>
        <dbReference type="EMBL" id="MDQ9172194.1"/>
    </source>
</evidence>
<dbReference type="EMBL" id="JAUYVH010000017">
    <property type="protein sequence ID" value="MDQ9172194.1"/>
    <property type="molecule type" value="Genomic_DNA"/>
</dbReference>
<dbReference type="Gene3D" id="3.40.190.10">
    <property type="entry name" value="Periplasmic binding protein-like II"/>
    <property type="match status" value="1"/>
</dbReference>